<dbReference type="Gene3D" id="3.30.40.10">
    <property type="entry name" value="Zinc/RING finger domain, C3HC4 (zinc finger)"/>
    <property type="match status" value="1"/>
</dbReference>
<keyword evidence="2 11" id="KW-0812">Transmembrane</keyword>
<feature type="domain" description="RING-type" evidence="12">
    <location>
        <begin position="408"/>
        <end position="446"/>
    </location>
</feature>
<dbReference type="AlphaFoldDB" id="A0A7G3AWW3"/>
<evidence type="ECO:0000256" key="6">
    <source>
        <dbReference type="ARBA" id="ARBA00022833"/>
    </source>
</evidence>
<comment type="subcellular location">
    <subcellularLocation>
        <location evidence="1">Membrane</location>
        <topology evidence="1">Multi-pass membrane protein</topology>
    </subcellularLocation>
</comment>
<evidence type="ECO:0000313" key="13">
    <source>
        <dbReference type="EMBL" id="MBC1176597.1"/>
    </source>
</evidence>
<dbReference type="CDD" id="cd16532">
    <property type="entry name" value="RING-HC_RNFT1-like"/>
    <property type="match status" value="1"/>
</dbReference>
<reference evidence="13" key="1">
    <citation type="journal article" date="2020" name="BMC">
        <title>Leishmania infection induces a limited differential gene expression in the sand fly midgut.</title>
        <authorList>
            <person name="Coutinho-Abreu I.V."/>
            <person name="Serafim T.D."/>
            <person name="Meneses C."/>
            <person name="Kamhawi S."/>
            <person name="Oliveira F."/>
            <person name="Valenzuela J.G."/>
        </authorList>
    </citation>
    <scope>NUCLEOTIDE SEQUENCE</scope>
    <source>
        <strain evidence="13">Jacobina</strain>
        <tissue evidence="13">Midgut</tissue>
    </source>
</reference>
<keyword evidence="8 11" id="KW-0472">Membrane</keyword>
<evidence type="ECO:0000256" key="7">
    <source>
        <dbReference type="ARBA" id="ARBA00022989"/>
    </source>
</evidence>
<dbReference type="PROSITE" id="PS50089">
    <property type="entry name" value="ZF_RING_2"/>
    <property type="match status" value="1"/>
</dbReference>
<feature type="compositionally biased region" description="Basic and acidic residues" evidence="10">
    <location>
        <begin position="31"/>
        <end position="40"/>
    </location>
</feature>
<organism evidence="13">
    <name type="scientific">Lutzomyia longipalpis</name>
    <name type="common">Sand fly</name>
    <dbReference type="NCBI Taxonomy" id="7200"/>
    <lineage>
        <taxon>Eukaryota</taxon>
        <taxon>Metazoa</taxon>
        <taxon>Ecdysozoa</taxon>
        <taxon>Arthropoda</taxon>
        <taxon>Hexapoda</taxon>
        <taxon>Insecta</taxon>
        <taxon>Pterygota</taxon>
        <taxon>Neoptera</taxon>
        <taxon>Endopterygota</taxon>
        <taxon>Diptera</taxon>
        <taxon>Nematocera</taxon>
        <taxon>Psychodoidea</taxon>
        <taxon>Psychodidae</taxon>
        <taxon>Lutzomyia</taxon>
        <taxon>Lutzomyia</taxon>
    </lineage>
</organism>
<dbReference type="PROSITE" id="PS00518">
    <property type="entry name" value="ZF_RING_1"/>
    <property type="match status" value="1"/>
</dbReference>
<dbReference type="GO" id="GO:1904294">
    <property type="term" value="P:positive regulation of ERAD pathway"/>
    <property type="evidence" value="ECO:0007669"/>
    <property type="project" value="InterPro"/>
</dbReference>
<evidence type="ECO:0000256" key="3">
    <source>
        <dbReference type="ARBA" id="ARBA00022723"/>
    </source>
</evidence>
<dbReference type="InterPro" id="IPR013083">
    <property type="entry name" value="Znf_RING/FYVE/PHD"/>
</dbReference>
<evidence type="ECO:0000256" key="4">
    <source>
        <dbReference type="ARBA" id="ARBA00022771"/>
    </source>
</evidence>
<dbReference type="VEuPathDB" id="VectorBase:LLONM1_002369"/>
<dbReference type="InterPro" id="IPR001841">
    <property type="entry name" value="Znf_RING"/>
</dbReference>
<feature type="compositionally biased region" description="Basic residues" evidence="10">
    <location>
        <begin position="150"/>
        <end position="160"/>
    </location>
</feature>
<dbReference type="GO" id="GO:0008270">
    <property type="term" value="F:zinc ion binding"/>
    <property type="evidence" value="ECO:0007669"/>
    <property type="project" value="UniProtKB-KW"/>
</dbReference>
<evidence type="ECO:0000256" key="2">
    <source>
        <dbReference type="ARBA" id="ARBA00022692"/>
    </source>
</evidence>
<dbReference type="InterPro" id="IPR017907">
    <property type="entry name" value="Znf_RING_CS"/>
</dbReference>
<protein>
    <submittedName>
        <fullName evidence="13">Putative ring finger and transmembrane domain-containing protein 2</fullName>
    </submittedName>
</protein>
<dbReference type="PANTHER" id="PTHR15860">
    <property type="entry name" value="UNCHARACTERIZED RING FINGER-CONTAINING PROTEIN"/>
    <property type="match status" value="1"/>
</dbReference>
<dbReference type="PANTHER" id="PTHR15860:SF0">
    <property type="entry name" value="LP20373P"/>
    <property type="match status" value="1"/>
</dbReference>
<feature type="compositionally biased region" description="Polar residues" evidence="10">
    <location>
        <begin position="118"/>
        <end position="132"/>
    </location>
</feature>
<dbReference type="SUPFAM" id="SSF57850">
    <property type="entry name" value="RING/U-box"/>
    <property type="match status" value="1"/>
</dbReference>
<feature type="transmembrane region" description="Helical" evidence="11">
    <location>
        <begin position="238"/>
        <end position="259"/>
    </location>
</feature>
<keyword evidence="5" id="KW-0833">Ubl conjugation pathway</keyword>
<sequence>MSDAGQNFYVNRGTNAQETAIDVDAGSTGAEDTRPTEGRRLTNTFRLPPSSPIAIMTTNWRELTHMIHSSFLAQQSRTMNNFSTWLPTSGGPTAVRSTGTTTHSPSSDSFVINLDGASGNQQGMAEAQQQAINPPPDSPAAQEMRPLNPQHHHNHHHHTHARDDAPEGPAAEALAQMPETRAFLLTLSRYMPYVCILLAKSCYDHIDGILDCFALFITFSHANWVVRQEVAKKQNKRILALLRELIYIILAIAIVGFMLERKNIYISLMFATSFSEPFGLRNLLFSVGITDLILKLITVGVKILITLLPPSVLEYKGRGRVYLMAEAVSQLYRALAPIQPWLVFLLDSYTSYERIAGVILAAAYMAAKGSDLLQRAKFVKRSFIKLLQNVSFGVTPSKEQQQTAGGVCPICHDFYTNPILLECNHIFCESCVGTWFDREQTCPLCRAKVVEDPSWKDGATTFFVQFY</sequence>
<accession>A0A7G3AWW3</accession>
<proteinExistence type="predicted"/>
<evidence type="ECO:0000256" key="11">
    <source>
        <dbReference type="SAM" id="Phobius"/>
    </source>
</evidence>
<evidence type="ECO:0000256" key="9">
    <source>
        <dbReference type="PROSITE-ProRule" id="PRU00175"/>
    </source>
</evidence>
<evidence type="ECO:0000259" key="12">
    <source>
        <dbReference type="PROSITE" id="PS50089"/>
    </source>
</evidence>
<dbReference type="GO" id="GO:0016020">
    <property type="term" value="C:membrane"/>
    <property type="evidence" value="ECO:0007669"/>
    <property type="project" value="UniProtKB-SubCell"/>
</dbReference>
<dbReference type="SMART" id="SM00184">
    <property type="entry name" value="RING"/>
    <property type="match status" value="1"/>
</dbReference>
<keyword evidence="4 9" id="KW-0863">Zinc-finger</keyword>
<evidence type="ECO:0000256" key="10">
    <source>
        <dbReference type="SAM" id="MobiDB-lite"/>
    </source>
</evidence>
<dbReference type="GO" id="GO:0061630">
    <property type="term" value="F:ubiquitin protein ligase activity"/>
    <property type="evidence" value="ECO:0007669"/>
    <property type="project" value="InterPro"/>
</dbReference>
<dbReference type="Pfam" id="PF13920">
    <property type="entry name" value="zf-C3HC4_3"/>
    <property type="match status" value="1"/>
</dbReference>
<keyword evidence="7 11" id="KW-1133">Transmembrane helix</keyword>
<feature type="region of interest" description="Disordered" evidence="10">
    <location>
        <begin position="115"/>
        <end position="166"/>
    </location>
</feature>
<evidence type="ECO:0000256" key="8">
    <source>
        <dbReference type="ARBA" id="ARBA00023136"/>
    </source>
</evidence>
<feature type="region of interest" description="Disordered" evidence="10">
    <location>
        <begin position="19"/>
        <end position="42"/>
    </location>
</feature>
<dbReference type="InterPro" id="IPR044235">
    <property type="entry name" value="RNFT1/2"/>
</dbReference>
<dbReference type="EMBL" id="GITU01007894">
    <property type="protein sequence ID" value="MBC1176597.1"/>
    <property type="molecule type" value="Transcribed_RNA"/>
</dbReference>
<keyword evidence="6" id="KW-0862">Zinc</keyword>
<keyword evidence="3" id="KW-0479">Metal-binding</keyword>
<name>A0A7G3AWW3_LUTLO</name>
<evidence type="ECO:0000256" key="1">
    <source>
        <dbReference type="ARBA" id="ARBA00004141"/>
    </source>
</evidence>
<evidence type="ECO:0000256" key="5">
    <source>
        <dbReference type="ARBA" id="ARBA00022786"/>
    </source>
</evidence>